<dbReference type="EMBL" id="NGLE02000001">
    <property type="protein sequence ID" value="MEI5993942.1"/>
    <property type="molecule type" value="Genomic_DNA"/>
</dbReference>
<proteinExistence type="predicted"/>
<keyword evidence="3" id="KW-1185">Reference proteome</keyword>
<dbReference type="STRING" id="1834181.A5880_001421"/>
<evidence type="ECO:0000313" key="3">
    <source>
        <dbReference type="Proteomes" id="UP000195139"/>
    </source>
</evidence>
<name>A0A242CDY5_9ENTE</name>
<organism evidence="2">
    <name type="scientific">Candidatus Enterococcus mansonii</name>
    <dbReference type="NCBI Taxonomy" id="1834181"/>
    <lineage>
        <taxon>Bacteria</taxon>
        <taxon>Bacillati</taxon>
        <taxon>Bacillota</taxon>
        <taxon>Bacilli</taxon>
        <taxon>Lactobacillales</taxon>
        <taxon>Enterococcaceae</taxon>
        <taxon>Enterococcus</taxon>
    </lineage>
</organism>
<dbReference type="EMBL" id="NGLE01000002">
    <property type="protein sequence ID" value="OTO08421.1"/>
    <property type="molecule type" value="Genomic_DNA"/>
</dbReference>
<dbReference type="RefSeq" id="WP_143353640.1">
    <property type="nucleotide sequence ID" value="NZ_NGLE02000001.1"/>
</dbReference>
<protein>
    <submittedName>
        <fullName evidence="2">Uncharacterized protein</fullName>
    </submittedName>
</protein>
<evidence type="ECO:0000313" key="2">
    <source>
        <dbReference type="EMBL" id="OTO08421.1"/>
    </source>
</evidence>
<reference evidence="2" key="1">
    <citation type="submission" date="2017-05" db="EMBL/GenBank/DDBJ databases">
        <title>The Genome Sequence of Enterococcus sp. 4G2_DIV0659.</title>
        <authorList>
            <consortium name="The Broad Institute Genomics Platform"/>
            <consortium name="The Broad Institute Genomic Center for Infectious Diseases"/>
            <person name="Earl A."/>
            <person name="Manson A."/>
            <person name="Schwartman J."/>
            <person name="Gilmore M."/>
            <person name="Abouelleil A."/>
            <person name="Cao P."/>
            <person name="Chapman S."/>
            <person name="Cusick C."/>
            <person name="Shea T."/>
            <person name="Young S."/>
            <person name="Neafsey D."/>
            <person name="Nusbaum C."/>
            <person name="Birren B."/>
        </authorList>
    </citation>
    <scope>NUCLEOTIDE SEQUENCE [LARGE SCALE GENOMIC DNA]</scope>
    <source>
        <strain evidence="2">4G2_DIV0659</strain>
    </source>
</reference>
<dbReference type="OrthoDB" id="2088102at2"/>
<sequence length="176" mass="20574">MFTCTSYMLKPGAIVTMDNLKSNFVNIDNLKEVSVIKSDVDLFYVEGAICLKYIDEEILGQRHWDLVDQLWSYLVEMISIVLEKGQSETYFPDQPIKLEMNRIANNQISFSVESSEIKKWNVPEKDFFSIVLKSADEFFNFMINEFPETIDQYKNELIKIEDLMNKIQTQNRSNGI</sequence>
<comment type="caution">
    <text evidence="2">The sequence shown here is derived from an EMBL/GenBank/DDBJ whole genome shotgun (WGS) entry which is preliminary data.</text>
</comment>
<dbReference type="Proteomes" id="UP000195139">
    <property type="component" value="Unassembled WGS sequence"/>
</dbReference>
<gene>
    <name evidence="2" type="ORF">A5880_001421</name>
    <name evidence="1" type="ORF">A5880_001500</name>
</gene>
<accession>A0A242CDY5</accession>
<reference evidence="1 3" key="2">
    <citation type="submission" date="2018-07" db="EMBL/GenBank/DDBJ databases">
        <title>The Genome Sequence of Enterococcus sp. DIV0659b.</title>
        <authorList>
            <consortium name="The Broad Institute Genomics Platform"/>
            <consortium name="The Broad Institute Genomic Center for Infectious Diseases"/>
            <person name="Earl A."/>
            <person name="Manson A."/>
            <person name="Schwartman J."/>
            <person name="Gilmore M."/>
            <person name="Abouelleil A."/>
            <person name="Cao P."/>
            <person name="Chapman S."/>
            <person name="Cusick C."/>
            <person name="Shea T."/>
            <person name="Young S."/>
            <person name="Neafsey D."/>
            <person name="Nusbaum C."/>
            <person name="Birren B."/>
        </authorList>
    </citation>
    <scope>NUCLEOTIDE SEQUENCE [LARGE SCALE GENOMIC DNA]</scope>
    <source>
        <strain evidence="1 3">4G2_DIV0659</strain>
    </source>
</reference>
<dbReference type="AlphaFoldDB" id="A0A242CDY5"/>
<evidence type="ECO:0000313" key="1">
    <source>
        <dbReference type="EMBL" id="MEI5993942.1"/>
    </source>
</evidence>